<sequence length="115" mass="12322">MDSKSDHNPYTYQRLKHQYPDYFEAMDALGAAVRHAGPLDEKIIQLIQLGAAAAIRSEGAVHSHTRRALAAGATMEQIHHALISLTSTIGFPTVIAAMSWADDVIGKGGNAVPES</sequence>
<dbReference type="PANTHER" id="PTHR33930">
    <property type="entry name" value="ALKYL HYDROPEROXIDE REDUCTASE AHPD"/>
    <property type="match status" value="1"/>
</dbReference>
<keyword evidence="2" id="KW-0560">Oxidoreductase</keyword>
<gene>
    <name evidence="2" type="ORF">BLL42_26525</name>
</gene>
<evidence type="ECO:0000259" key="1">
    <source>
        <dbReference type="Pfam" id="PF02627"/>
    </source>
</evidence>
<dbReference type="AlphaFoldDB" id="A0A1J0ETD4"/>
<reference evidence="3" key="1">
    <citation type="submission" date="2016-10" db="EMBL/GenBank/DDBJ databases">
        <title>Pseudomonas frederiksbergensis ERGS4:02 complete genome.</title>
        <authorList>
            <person name="Kumar R."/>
            <person name="Acharya V."/>
            <person name="Singh D."/>
        </authorList>
    </citation>
    <scope>NUCLEOTIDE SEQUENCE [LARGE SCALE GENOMIC DNA]</scope>
    <source>
        <strain evidence="3">ERGS4:02</strain>
    </source>
</reference>
<dbReference type="Gene3D" id="1.20.1290.10">
    <property type="entry name" value="AhpD-like"/>
    <property type="match status" value="1"/>
</dbReference>
<dbReference type="EMBL" id="CP017886">
    <property type="protein sequence ID" value="APC19080.1"/>
    <property type="molecule type" value="Genomic_DNA"/>
</dbReference>
<dbReference type="Pfam" id="PF02627">
    <property type="entry name" value="CMD"/>
    <property type="match status" value="1"/>
</dbReference>
<dbReference type="PANTHER" id="PTHR33930:SF2">
    <property type="entry name" value="BLR3452 PROTEIN"/>
    <property type="match status" value="1"/>
</dbReference>
<dbReference type="InterPro" id="IPR029032">
    <property type="entry name" value="AhpD-like"/>
</dbReference>
<organism evidence="2 3">
    <name type="scientific">Pseudomonas frederiksbergensis</name>
    <dbReference type="NCBI Taxonomy" id="104087"/>
    <lineage>
        <taxon>Bacteria</taxon>
        <taxon>Pseudomonadati</taxon>
        <taxon>Pseudomonadota</taxon>
        <taxon>Gammaproteobacteria</taxon>
        <taxon>Pseudomonadales</taxon>
        <taxon>Pseudomonadaceae</taxon>
        <taxon>Pseudomonas</taxon>
    </lineage>
</organism>
<dbReference type="Proteomes" id="UP000182567">
    <property type="component" value="Chromosome"/>
</dbReference>
<dbReference type="GeneID" id="46911849"/>
<feature type="domain" description="Carboxymuconolactone decarboxylase-like" evidence="1">
    <location>
        <begin position="20"/>
        <end position="103"/>
    </location>
</feature>
<dbReference type="InterPro" id="IPR003779">
    <property type="entry name" value="CMD-like"/>
</dbReference>
<keyword evidence="2" id="KW-0575">Peroxidase</keyword>
<protein>
    <submittedName>
        <fullName evidence="2">Alkylhydroperoxidase</fullName>
    </submittedName>
</protein>
<name>A0A1J0ETD4_9PSED</name>
<evidence type="ECO:0000313" key="3">
    <source>
        <dbReference type="Proteomes" id="UP000182567"/>
    </source>
</evidence>
<evidence type="ECO:0000313" key="2">
    <source>
        <dbReference type="EMBL" id="APC19080.1"/>
    </source>
</evidence>
<dbReference type="OrthoDB" id="425264at2"/>
<dbReference type="SUPFAM" id="SSF69118">
    <property type="entry name" value="AhpD-like"/>
    <property type="match status" value="1"/>
</dbReference>
<dbReference type="RefSeq" id="WP_071555618.1">
    <property type="nucleotide sequence ID" value="NZ_CP017886.1"/>
</dbReference>
<proteinExistence type="predicted"/>
<accession>A0A1J0ETD4</accession>
<dbReference type="GO" id="GO:0051920">
    <property type="term" value="F:peroxiredoxin activity"/>
    <property type="evidence" value="ECO:0007669"/>
    <property type="project" value="InterPro"/>
</dbReference>